<dbReference type="SUPFAM" id="SSF52402">
    <property type="entry name" value="Adenine nucleotide alpha hydrolases-like"/>
    <property type="match status" value="1"/>
</dbReference>
<dbReference type="GO" id="GO:0004359">
    <property type="term" value="F:glutaminase activity"/>
    <property type="evidence" value="ECO:0007669"/>
    <property type="project" value="InterPro"/>
</dbReference>
<keyword evidence="13" id="KW-1185">Reference proteome</keyword>
<accession>A0A222EPY4</accession>
<evidence type="ECO:0000256" key="7">
    <source>
        <dbReference type="ARBA" id="ARBA00023027"/>
    </source>
</evidence>
<comment type="function">
    <text evidence="8">Catalyzes the ATP-dependent amidation of deamido-NAD to form NAD. Uses ammonia as a nitrogen source.</text>
</comment>
<feature type="binding site" evidence="8">
    <location>
        <position position="157"/>
    </location>
    <ligand>
        <name>deamido-NAD(+)</name>
        <dbReference type="ChEBI" id="CHEBI:58437"/>
        <note>ligand shared between two neighboring subunits</note>
    </ligand>
</feature>
<evidence type="ECO:0000256" key="9">
    <source>
        <dbReference type="RuleBase" id="RU003811"/>
    </source>
</evidence>
<comment type="pathway">
    <text evidence="8">Cofactor biosynthesis; NAD(+) biosynthesis; NAD(+) from deamido-NAD(+) (ammonia route): step 1/1.</text>
</comment>
<dbReference type="UniPathway" id="UPA00253">
    <property type="reaction ID" value="UER00333"/>
</dbReference>
<sequence length="255" mass="28726">MKERELKEYLDYLVGWIKEEVIKANQKGVVVGISGGIDSAVVAALAIKAFPNNYSVVWMPCESSELDLKCKNDLLESLSIKNCLEVNLLETFSCLKNELNNNVEGISKLALANSKARLRMTTLYSIAQSKNSLVLGTDNACEWHIGYFTKFGDGGVDLVPLLYLLKRDVRLAAKLLNIPDSIINREPTASLWENQTDESEIGFSYDLIDDYLSGLKVDNNVKERIDFLHKISEHKRNLAKKPQTIKDILKNNIFK</sequence>
<dbReference type="EC" id="6.3.1.5" evidence="8 10"/>
<evidence type="ECO:0000256" key="6">
    <source>
        <dbReference type="ARBA" id="ARBA00022842"/>
    </source>
</evidence>
<keyword evidence="6 8" id="KW-0460">Magnesium</keyword>
<dbReference type="InterPro" id="IPR003694">
    <property type="entry name" value="NAD_synthase"/>
</dbReference>
<feature type="binding site" evidence="8">
    <location>
        <position position="142"/>
    </location>
    <ligand>
        <name>Mg(2+)</name>
        <dbReference type="ChEBI" id="CHEBI:18420"/>
    </ligand>
</feature>
<feature type="binding site" evidence="8">
    <location>
        <position position="166"/>
    </location>
    <ligand>
        <name>ATP</name>
        <dbReference type="ChEBI" id="CHEBI:30616"/>
    </ligand>
</feature>
<feature type="binding site" description="in other chain" evidence="8">
    <location>
        <begin position="234"/>
        <end position="235"/>
    </location>
    <ligand>
        <name>deamido-NAD(+)</name>
        <dbReference type="ChEBI" id="CHEBI:58437"/>
        <note>ligand shared between two neighboring subunits</note>
    </ligand>
</feature>
<organism evidence="12 13">
    <name type="scientific">Spiroplasma corruscae</name>
    <dbReference type="NCBI Taxonomy" id="216934"/>
    <lineage>
        <taxon>Bacteria</taxon>
        <taxon>Bacillati</taxon>
        <taxon>Mycoplasmatota</taxon>
        <taxon>Mollicutes</taxon>
        <taxon>Entomoplasmatales</taxon>
        <taxon>Spiroplasmataceae</taxon>
        <taxon>Spiroplasma</taxon>
    </lineage>
</organism>
<dbReference type="GO" id="GO:0009435">
    <property type="term" value="P:NAD+ biosynthetic process"/>
    <property type="evidence" value="ECO:0007669"/>
    <property type="project" value="UniProtKB-UniRule"/>
</dbReference>
<feature type="binding site" description="in other chain" evidence="8">
    <location>
        <position position="117"/>
    </location>
    <ligand>
        <name>deamido-NAD(+)</name>
        <dbReference type="ChEBI" id="CHEBI:58437"/>
        <note>ligand shared between two neighboring subunits</note>
    </ligand>
</feature>
<evidence type="ECO:0000259" key="11">
    <source>
        <dbReference type="Pfam" id="PF02540"/>
    </source>
</evidence>
<evidence type="ECO:0000256" key="4">
    <source>
        <dbReference type="ARBA" id="ARBA00022741"/>
    </source>
</evidence>
<feature type="binding site" evidence="8">
    <location>
        <position position="137"/>
    </location>
    <ligand>
        <name>ATP</name>
        <dbReference type="ChEBI" id="CHEBI:30616"/>
    </ligand>
</feature>
<dbReference type="InterPro" id="IPR022310">
    <property type="entry name" value="NAD/GMP_synthase"/>
</dbReference>
<proteinExistence type="inferred from homology"/>
<feature type="domain" description="NAD/GMP synthase" evidence="11">
    <location>
        <begin position="11"/>
        <end position="238"/>
    </location>
</feature>
<dbReference type="AlphaFoldDB" id="A0A222EPY4"/>
<dbReference type="HAMAP" id="MF_00193">
    <property type="entry name" value="NadE_ammonia_dep"/>
    <property type="match status" value="1"/>
</dbReference>
<comment type="similarity">
    <text evidence="1 8 9">Belongs to the NAD synthetase family.</text>
</comment>
<dbReference type="InterPro" id="IPR022926">
    <property type="entry name" value="NH(3)-dep_NAD(+)_synth"/>
</dbReference>
<evidence type="ECO:0000256" key="8">
    <source>
        <dbReference type="HAMAP-Rule" id="MF_00193"/>
    </source>
</evidence>
<evidence type="ECO:0000256" key="3">
    <source>
        <dbReference type="ARBA" id="ARBA00022723"/>
    </source>
</evidence>
<dbReference type="GO" id="GO:0005524">
    <property type="term" value="F:ATP binding"/>
    <property type="evidence" value="ECO:0007669"/>
    <property type="project" value="UniProtKB-UniRule"/>
</dbReference>
<comment type="subunit">
    <text evidence="8">Homodimer.</text>
</comment>
<feature type="binding site" description="in other chain" evidence="8">
    <location>
        <position position="150"/>
    </location>
    <ligand>
        <name>deamido-NAD(+)</name>
        <dbReference type="ChEBI" id="CHEBI:58437"/>
        <note>ligand shared between two neighboring subunits</note>
    </ligand>
</feature>
<name>A0A222EPY4_9MOLU</name>
<dbReference type="RefSeq" id="WP_094049328.1">
    <property type="nucleotide sequence ID" value="NZ_CP022535.1"/>
</dbReference>
<dbReference type="InterPro" id="IPR014729">
    <property type="entry name" value="Rossmann-like_a/b/a_fold"/>
</dbReference>
<dbReference type="GO" id="GO:0008795">
    <property type="term" value="F:NAD+ synthase activity"/>
    <property type="evidence" value="ECO:0007669"/>
    <property type="project" value="UniProtKB-UniRule"/>
</dbReference>
<feature type="binding site" evidence="8">
    <location>
        <begin position="32"/>
        <end position="39"/>
    </location>
    <ligand>
        <name>ATP</name>
        <dbReference type="ChEBI" id="CHEBI:30616"/>
    </ligand>
</feature>
<keyword evidence="4 8" id="KW-0547">Nucleotide-binding</keyword>
<evidence type="ECO:0000256" key="10">
    <source>
        <dbReference type="RuleBase" id="RU003812"/>
    </source>
</evidence>
<dbReference type="Proteomes" id="UP000203229">
    <property type="component" value="Chromosome"/>
</dbReference>
<dbReference type="PANTHER" id="PTHR23090:SF7">
    <property type="entry name" value="NH(3)-DEPENDENT NAD(+) SYNTHETASE"/>
    <property type="match status" value="1"/>
</dbReference>
<feature type="binding site" evidence="8">
    <location>
        <position position="38"/>
    </location>
    <ligand>
        <name>Mg(2+)</name>
        <dbReference type="ChEBI" id="CHEBI:18420"/>
    </ligand>
</feature>
<dbReference type="Gene3D" id="3.40.50.620">
    <property type="entry name" value="HUPs"/>
    <property type="match status" value="1"/>
</dbReference>
<dbReference type="EMBL" id="CP022535">
    <property type="protein sequence ID" value="ASP28516.1"/>
    <property type="molecule type" value="Genomic_DNA"/>
</dbReference>
<protein>
    <recommendedName>
        <fullName evidence="8 10">NH(3)-dependent NAD(+) synthetase</fullName>
        <ecNumber evidence="8 10">6.3.1.5</ecNumber>
    </recommendedName>
</protein>
<keyword evidence="7 8" id="KW-0520">NAD</keyword>
<evidence type="ECO:0000256" key="5">
    <source>
        <dbReference type="ARBA" id="ARBA00022840"/>
    </source>
</evidence>
<evidence type="ECO:0000313" key="13">
    <source>
        <dbReference type="Proteomes" id="UP000203229"/>
    </source>
</evidence>
<dbReference type="KEGG" id="scou:SCORR_v1c07440"/>
<keyword evidence="3 8" id="KW-0479">Metal-binding</keyword>
<reference evidence="12 13" key="1">
    <citation type="submission" date="2017-07" db="EMBL/GenBank/DDBJ databases">
        <title>Complete genome sequence of Spiroplasma corruscae EC-1 (DSM 19793).</title>
        <authorList>
            <person name="Tsai Y.-M."/>
            <person name="Lo W.-S."/>
            <person name="Kuo C.-H."/>
        </authorList>
    </citation>
    <scope>NUCLEOTIDE SEQUENCE [LARGE SCALE GENOMIC DNA]</scope>
    <source>
        <strain evidence="12 13">EC-1</strain>
    </source>
</reference>
<dbReference type="OrthoDB" id="9803818at2"/>
<dbReference type="Pfam" id="PF02540">
    <property type="entry name" value="NAD_synthase"/>
    <property type="match status" value="1"/>
</dbReference>
<dbReference type="GO" id="GO:0003952">
    <property type="term" value="F:NAD+ synthase (glutamine-hydrolyzing) activity"/>
    <property type="evidence" value="ECO:0007669"/>
    <property type="project" value="InterPro"/>
</dbReference>
<evidence type="ECO:0000313" key="12">
    <source>
        <dbReference type="EMBL" id="ASP28516.1"/>
    </source>
</evidence>
<keyword evidence="2 8" id="KW-0436">Ligase</keyword>
<feature type="binding site" evidence="8">
    <location>
        <position position="188"/>
    </location>
    <ligand>
        <name>ATP</name>
        <dbReference type="ChEBI" id="CHEBI:30616"/>
    </ligand>
</feature>
<dbReference type="GO" id="GO:0005737">
    <property type="term" value="C:cytoplasm"/>
    <property type="evidence" value="ECO:0007669"/>
    <property type="project" value="InterPro"/>
</dbReference>
<comment type="catalytic activity">
    <reaction evidence="8 10">
        <text>deamido-NAD(+) + NH4(+) + ATP = AMP + diphosphate + NAD(+) + H(+)</text>
        <dbReference type="Rhea" id="RHEA:21188"/>
        <dbReference type="ChEBI" id="CHEBI:15378"/>
        <dbReference type="ChEBI" id="CHEBI:28938"/>
        <dbReference type="ChEBI" id="CHEBI:30616"/>
        <dbReference type="ChEBI" id="CHEBI:33019"/>
        <dbReference type="ChEBI" id="CHEBI:57540"/>
        <dbReference type="ChEBI" id="CHEBI:58437"/>
        <dbReference type="ChEBI" id="CHEBI:456215"/>
        <dbReference type="EC" id="6.3.1.5"/>
    </reaction>
</comment>
<dbReference type="CDD" id="cd00553">
    <property type="entry name" value="NAD_synthase"/>
    <property type="match status" value="1"/>
</dbReference>
<dbReference type="NCBIfam" id="TIGR00552">
    <property type="entry name" value="nadE"/>
    <property type="match status" value="1"/>
</dbReference>
<dbReference type="PANTHER" id="PTHR23090">
    <property type="entry name" value="NH 3 /GLUTAMINE-DEPENDENT NAD + SYNTHETASE"/>
    <property type="match status" value="1"/>
</dbReference>
<dbReference type="GO" id="GO:0046872">
    <property type="term" value="F:metal ion binding"/>
    <property type="evidence" value="ECO:0007669"/>
    <property type="project" value="UniProtKB-KW"/>
</dbReference>
<evidence type="ECO:0000256" key="1">
    <source>
        <dbReference type="ARBA" id="ARBA00005859"/>
    </source>
</evidence>
<keyword evidence="5 8" id="KW-0067">ATP-binding</keyword>
<evidence type="ECO:0000256" key="2">
    <source>
        <dbReference type="ARBA" id="ARBA00022598"/>
    </source>
</evidence>
<gene>
    <name evidence="8 12" type="primary">nadE</name>
    <name evidence="12" type="ORF">SCORR_v1c07440</name>
</gene>